<keyword evidence="3" id="KW-1185">Reference proteome</keyword>
<feature type="region of interest" description="Disordered" evidence="1">
    <location>
        <begin position="1"/>
        <end position="173"/>
    </location>
</feature>
<gene>
    <name evidence="2" type="ORF">P5673_027547</name>
</gene>
<feature type="compositionally biased region" description="Polar residues" evidence="1">
    <location>
        <begin position="28"/>
        <end position="40"/>
    </location>
</feature>
<name>A0AAD9UVK6_ACRCE</name>
<proteinExistence type="predicted"/>
<evidence type="ECO:0000313" key="2">
    <source>
        <dbReference type="EMBL" id="KAK2551568.1"/>
    </source>
</evidence>
<feature type="compositionally biased region" description="Basic and acidic residues" evidence="1">
    <location>
        <begin position="1"/>
        <end position="27"/>
    </location>
</feature>
<feature type="region of interest" description="Disordered" evidence="1">
    <location>
        <begin position="191"/>
        <end position="258"/>
    </location>
</feature>
<feature type="compositionally biased region" description="Basic and acidic residues" evidence="1">
    <location>
        <begin position="242"/>
        <end position="258"/>
    </location>
</feature>
<feature type="compositionally biased region" description="Basic and acidic residues" evidence="1">
    <location>
        <begin position="80"/>
        <end position="98"/>
    </location>
</feature>
<feature type="compositionally biased region" description="Polar residues" evidence="1">
    <location>
        <begin position="229"/>
        <end position="241"/>
    </location>
</feature>
<feature type="compositionally biased region" description="Low complexity" evidence="1">
    <location>
        <begin position="45"/>
        <end position="69"/>
    </location>
</feature>
<sequence>MNDRTLGKDSEAMPVDLKMDNPSRDRSTGANVSRESSFSSVELGASNSVSRESSFSSSGSSVFDADSSSHLPSISNSWRSSEDERISRVTDLQCERLHNARARYRKARDVPSSESSSAEQLPSTSEKPRAMITLKRPEVHGRSISEPELGLSPVSGRRSPMLSATSPDGLVISTPSPKGFIEYRLRSRSFTGSEHNEEDRTDVKDLQDFSGQSWHLKVPSSDSVETRKSTTSQYRGNTTNDAKIDKERDDLREERDSLKRECERLQCERDAMQLERDTLVRDKEQLLAELNNRNDIIHHLQDHVAMSMRAAVVSSDEVTSAGSTIRQQRSQSEIRRPAFYLPGELPQKNSYTCL</sequence>
<accession>A0AAD9UVK6</accession>
<feature type="compositionally biased region" description="Polar residues" evidence="1">
    <location>
        <begin position="70"/>
        <end position="79"/>
    </location>
</feature>
<protein>
    <submittedName>
        <fullName evidence="2">Uncharacterized protein</fullName>
    </submittedName>
</protein>
<feature type="compositionally biased region" description="Low complexity" evidence="1">
    <location>
        <begin position="112"/>
        <end position="125"/>
    </location>
</feature>
<reference evidence="2" key="2">
    <citation type="journal article" date="2023" name="Science">
        <title>Genomic signatures of disease resistance in endangered staghorn corals.</title>
        <authorList>
            <person name="Vollmer S.V."/>
            <person name="Selwyn J.D."/>
            <person name="Despard B.A."/>
            <person name="Roesel C.L."/>
        </authorList>
    </citation>
    <scope>NUCLEOTIDE SEQUENCE</scope>
    <source>
        <strain evidence="2">K2</strain>
    </source>
</reference>
<comment type="caution">
    <text evidence="2">The sequence shown here is derived from an EMBL/GenBank/DDBJ whole genome shotgun (WGS) entry which is preliminary data.</text>
</comment>
<reference evidence="2" key="1">
    <citation type="journal article" date="2023" name="G3 (Bethesda)">
        <title>Whole genome assembly and annotation of the endangered Caribbean coral Acropora cervicornis.</title>
        <authorList>
            <person name="Selwyn J.D."/>
            <person name="Vollmer S.V."/>
        </authorList>
    </citation>
    <scope>NUCLEOTIDE SEQUENCE</scope>
    <source>
        <strain evidence="2">K2</strain>
    </source>
</reference>
<organism evidence="2 3">
    <name type="scientific">Acropora cervicornis</name>
    <name type="common">Staghorn coral</name>
    <dbReference type="NCBI Taxonomy" id="6130"/>
    <lineage>
        <taxon>Eukaryota</taxon>
        <taxon>Metazoa</taxon>
        <taxon>Cnidaria</taxon>
        <taxon>Anthozoa</taxon>
        <taxon>Hexacorallia</taxon>
        <taxon>Scleractinia</taxon>
        <taxon>Astrocoeniina</taxon>
        <taxon>Acroporidae</taxon>
        <taxon>Acropora</taxon>
    </lineage>
</organism>
<dbReference type="AlphaFoldDB" id="A0AAD9UVK6"/>
<feature type="compositionally biased region" description="Basic and acidic residues" evidence="1">
    <location>
        <begin position="135"/>
        <end position="145"/>
    </location>
</feature>
<evidence type="ECO:0000256" key="1">
    <source>
        <dbReference type="SAM" id="MobiDB-lite"/>
    </source>
</evidence>
<feature type="compositionally biased region" description="Basic and acidic residues" evidence="1">
    <location>
        <begin position="194"/>
        <end position="207"/>
    </location>
</feature>
<evidence type="ECO:0000313" key="3">
    <source>
        <dbReference type="Proteomes" id="UP001249851"/>
    </source>
</evidence>
<dbReference type="EMBL" id="JARQWQ010000096">
    <property type="protein sequence ID" value="KAK2551568.1"/>
    <property type="molecule type" value="Genomic_DNA"/>
</dbReference>
<dbReference type="Proteomes" id="UP001249851">
    <property type="component" value="Unassembled WGS sequence"/>
</dbReference>